<dbReference type="SUPFAM" id="SSF103473">
    <property type="entry name" value="MFS general substrate transporter"/>
    <property type="match status" value="1"/>
</dbReference>
<accession>A0A6A4VF86</accession>
<dbReference type="EMBL" id="VIIS01002127">
    <property type="protein sequence ID" value="KAF0288151.1"/>
    <property type="molecule type" value="Genomic_DNA"/>
</dbReference>
<dbReference type="InterPro" id="IPR020846">
    <property type="entry name" value="MFS_dom"/>
</dbReference>
<feature type="transmembrane region" description="Helical" evidence="6">
    <location>
        <begin position="125"/>
        <end position="148"/>
    </location>
</feature>
<reference evidence="8 9" key="1">
    <citation type="submission" date="2019-07" db="EMBL/GenBank/DDBJ databases">
        <title>Draft genome assembly of a fouling barnacle, Amphibalanus amphitrite (Darwin, 1854): The first reference genome for Thecostraca.</title>
        <authorList>
            <person name="Kim W."/>
        </authorList>
    </citation>
    <scope>NUCLEOTIDE SEQUENCE [LARGE SCALE GENOMIC DNA]</scope>
    <source>
        <strain evidence="8">SNU_AA5</strain>
        <tissue evidence="8">Soma without cirri and trophi</tissue>
    </source>
</reference>
<dbReference type="Gene3D" id="1.20.1250.20">
    <property type="entry name" value="MFS general substrate transporter like domains"/>
    <property type="match status" value="1"/>
</dbReference>
<evidence type="ECO:0000259" key="7">
    <source>
        <dbReference type="PROSITE" id="PS50850"/>
    </source>
</evidence>
<dbReference type="GO" id="GO:0022857">
    <property type="term" value="F:transmembrane transporter activity"/>
    <property type="evidence" value="ECO:0007669"/>
    <property type="project" value="InterPro"/>
</dbReference>
<feature type="transmembrane region" description="Helical" evidence="6">
    <location>
        <begin position="417"/>
        <end position="442"/>
    </location>
</feature>
<dbReference type="AlphaFoldDB" id="A0A6A4VF86"/>
<dbReference type="OrthoDB" id="3936150at2759"/>
<evidence type="ECO:0000256" key="6">
    <source>
        <dbReference type="SAM" id="Phobius"/>
    </source>
</evidence>
<keyword evidence="2 6" id="KW-0812">Transmembrane</keyword>
<dbReference type="InterPro" id="IPR036259">
    <property type="entry name" value="MFS_trans_sf"/>
</dbReference>
<sequence length="625" mass="69371">MSTPPAESVEGLVRALGDPGRYQVLVMVLLCFNYVPVSVNHLLMAFHGFAPEHNCRLPDQWPRNVSLPTVAPTIGDPRYQSCSMYVDPANHSWGTKDCIYGYEFHVEGLEWTVVSEWGLVCDRKYLVSIITTLYFVGVMVGGLVFGALADRFGRQPMMLLCLYVQLILGAGLFFVRRLIIFIAVRVLQGFFVQGLQTTTYSMVMELFPPHHRTLAGVAAEVFWAIGLILLAVCCYFVQHWRHVQLAISIPTLVTLLYIWLIPESLRWLISRGRSRRARVVAERIAYYNGLRLSPELLLQLEKLCSSVGAHSAKGVDITDLFRTPAIRRNSFVLFIAWFTISLAYYGISLNIADLSGNRFFNFMLGGALELVAFLLTYVSLRAVGRRACLVSYLFLSGALLIGTVATEKLLHTELISVPTLVTSLALLGKAAVVSCFCAVFLVTSEAFPTVIRSLAMGACVCWARAGSLVAPQVLRLADISYSWMPFLVFGCLALLCGFLGLLLPETGRRALPDTIQQAERSRKHDQDDIISDVGYGASPRWIVQDGLIVSRPADGSVRGSPERVPHWAASETSTDDDEKFSYPPRSIDDSSLLRFVGDKTVVHSSNSHGDFKQHVVLCDIDETRL</sequence>
<keyword evidence="4 6" id="KW-0472">Membrane</keyword>
<proteinExistence type="predicted"/>
<gene>
    <name evidence="8" type="primary">Orct2_0</name>
    <name evidence="8" type="ORF">FJT64_013467</name>
</gene>
<feature type="region of interest" description="Disordered" evidence="5">
    <location>
        <begin position="553"/>
        <end position="582"/>
    </location>
</feature>
<evidence type="ECO:0000256" key="2">
    <source>
        <dbReference type="ARBA" id="ARBA00022692"/>
    </source>
</evidence>
<dbReference type="CDD" id="cd17317">
    <property type="entry name" value="MFS_SLC22"/>
    <property type="match status" value="1"/>
</dbReference>
<name>A0A6A4VF86_AMPAM</name>
<feature type="transmembrane region" description="Helical" evidence="6">
    <location>
        <begin position="160"/>
        <end position="184"/>
    </location>
</feature>
<keyword evidence="9" id="KW-1185">Reference proteome</keyword>
<evidence type="ECO:0000256" key="3">
    <source>
        <dbReference type="ARBA" id="ARBA00022989"/>
    </source>
</evidence>
<evidence type="ECO:0000313" key="9">
    <source>
        <dbReference type="Proteomes" id="UP000440578"/>
    </source>
</evidence>
<dbReference type="PANTHER" id="PTHR24064">
    <property type="entry name" value="SOLUTE CARRIER FAMILY 22 MEMBER"/>
    <property type="match status" value="1"/>
</dbReference>
<keyword evidence="3 6" id="KW-1133">Transmembrane helix</keyword>
<feature type="transmembrane region" description="Helical" evidence="6">
    <location>
        <begin position="480"/>
        <end position="503"/>
    </location>
</feature>
<feature type="transmembrane region" description="Helical" evidence="6">
    <location>
        <begin position="214"/>
        <end position="238"/>
    </location>
</feature>
<feature type="transmembrane region" description="Helical" evidence="6">
    <location>
        <begin position="330"/>
        <end position="347"/>
    </location>
</feature>
<feature type="transmembrane region" description="Helical" evidence="6">
    <location>
        <begin position="24"/>
        <end position="43"/>
    </location>
</feature>
<organism evidence="8 9">
    <name type="scientific">Amphibalanus amphitrite</name>
    <name type="common">Striped barnacle</name>
    <name type="synonym">Balanus amphitrite</name>
    <dbReference type="NCBI Taxonomy" id="1232801"/>
    <lineage>
        <taxon>Eukaryota</taxon>
        <taxon>Metazoa</taxon>
        <taxon>Ecdysozoa</taxon>
        <taxon>Arthropoda</taxon>
        <taxon>Crustacea</taxon>
        <taxon>Multicrustacea</taxon>
        <taxon>Cirripedia</taxon>
        <taxon>Thoracica</taxon>
        <taxon>Thoracicalcarea</taxon>
        <taxon>Balanomorpha</taxon>
        <taxon>Balanoidea</taxon>
        <taxon>Balanidae</taxon>
        <taxon>Amphibalaninae</taxon>
        <taxon>Amphibalanus</taxon>
    </lineage>
</organism>
<dbReference type="Proteomes" id="UP000440578">
    <property type="component" value="Unassembled WGS sequence"/>
</dbReference>
<feature type="transmembrane region" description="Helical" evidence="6">
    <location>
        <begin position="454"/>
        <end position="474"/>
    </location>
</feature>
<feature type="transmembrane region" description="Helical" evidence="6">
    <location>
        <begin position="244"/>
        <end position="269"/>
    </location>
</feature>
<feature type="transmembrane region" description="Helical" evidence="6">
    <location>
        <begin position="387"/>
        <end position="405"/>
    </location>
</feature>
<evidence type="ECO:0000313" key="8">
    <source>
        <dbReference type="EMBL" id="KAF0288151.1"/>
    </source>
</evidence>
<evidence type="ECO:0000256" key="5">
    <source>
        <dbReference type="SAM" id="MobiDB-lite"/>
    </source>
</evidence>
<protein>
    <submittedName>
        <fullName evidence="8">Organic cation transporter-like protein</fullName>
    </submittedName>
</protein>
<dbReference type="PROSITE" id="PS50850">
    <property type="entry name" value="MFS"/>
    <property type="match status" value="1"/>
</dbReference>
<dbReference type="Pfam" id="PF00083">
    <property type="entry name" value="Sugar_tr"/>
    <property type="match status" value="1"/>
</dbReference>
<dbReference type="InterPro" id="IPR005828">
    <property type="entry name" value="MFS_sugar_transport-like"/>
</dbReference>
<feature type="transmembrane region" description="Helical" evidence="6">
    <location>
        <begin position="359"/>
        <end position="380"/>
    </location>
</feature>
<evidence type="ECO:0000256" key="1">
    <source>
        <dbReference type="ARBA" id="ARBA00004141"/>
    </source>
</evidence>
<dbReference type="GO" id="GO:0016020">
    <property type="term" value="C:membrane"/>
    <property type="evidence" value="ECO:0007669"/>
    <property type="project" value="UniProtKB-SubCell"/>
</dbReference>
<comment type="caution">
    <text evidence="8">The sequence shown here is derived from an EMBL/GenBank/DDBJ whole genome shotgun (WGS) entry which is preliminary data.</text>
</comment>
<comment type="subcellular location">
    <subcellularLocation>
        <location evidence="1">Membrane</location>
        <topology evidence="1">Multi-pass membrane protein</topology>
    </subcellularLocation>
</comment>
<feature type="domain" description="Major facilitator superfamily (MFS) profile" evidence="7">
    <location>
        <begin position="26"/>
        <end position="508"/>
    </location>
</feature>
<evidence type="ECO:0000256" key="4">
    <source>
        <dbReference type="ARBA" id="ARBA00023136"/>
    </source>
</evidence>